<dbReference type="RefSeq" id="WP_060532286.1">
    <property type="nucleotide sequence ID" value="NZ_CP013023.1"/>
</dbReference>
<organism evidence="3 4">
    <name type="scientific">Paenibacillus bovis</name>
    <dbReference type="NCBI Taxonomy" id="1616788"/>
    <lineage>
        <taxon>Bacteria</taxon>
        <taxon>Bacillati</taxon>
        <taxon>Bacillota</taxon>
        <taxon>Bacilli</taxon>
        <taxon>Bacillales</taxon>
        <taxon>Paenibacillaceae</taxon>
        <taxon>Paenibacillus</taxon>
    </lineage>
</organism>
<sequence>MNSMDPDSVLTVVLWLCAVMLAALVALYVYLAIRKSRFNRRAAAVYKLRKEMEQSDSVLEEYLLTGETSRRLSTKEPFRMEAIQEALLHRLSISRTPEERSRIYDFAEKYFSSQYEHSLHDRQWSTRMNTLLWIEQFQMTSMEKDLLEWMNDPQCSEEEYFQILRILSKLNSHKIPEYLKGNDHDLSDSQLLQILLPLNDELQGELIAEFDQYPFRVRCSFIDSLRIRNIRSAEVLNLLERQLAGNDSELRIRALKAISNFGYLTPEATRQLVEKMEHEHDQAVEQVSWPERLMRARVMGNIREDIFVPYLEEMLGDSAYRVRQQAAESLAAYKNGLELLEKVAAGEHADRYAREMAEETLERKQYERNLA</sequence>
<feature type="transmembrane region" description="Helical" evidence="2">
    <location>
        <begin position="12"/>
        <end position="33"/>
    </location>
</feature>
<keyword evidence="4" id="KW-1185">Reference proteome</keyword>
<dbReference type="InterPro" id="IPR011989">
    <property type="entry name" value="ARM-like"/>
</dbReference>
<evidence type="ECO:0008006" key="5">
    <source>
        <dbReference type="Google" id="ProtNLM"/>
    </source>
</evidence>
<evidence type="ECO:0000256" key="2">
    <source>
        <dbReference type="SAM" id="Phobius"/>
    </source>
</evidence>
<dbReference type="Gene3D" id="1.25.10.10">
    <property type="entry name" value="Leucine-rich Repeat Variant"/>
    <property type="match status" value="2"/>
</dbReference>
<gene>
    <name evidence="3" type="ORF">AR543_04775</name>
</gene>
<dbReference type="InterPro" id="IPR000357">
    <property type="entry name" value="HEAT"/>
</dbReference>
<protein>
    <recommendedName>
        <fullName evidence="5">HEAT repeat domain-containing protein</fullName>
    </recommendedName>
</protein>
<dbReference type="InterPro" id="IPR016024">
    <property type="entry name" value="ARM-type_fold"/>
</dbReference>
<accession>A0A172ZCL7</accession>
<dbReference type="EMBL" id="CP013023">
    <property type="protein sequence ID" value="ANF95394.1"/>
    <property type="molecule type" value="Genomic_DNA"/>
</dbReference>
<proteinExistence type="predicted"/>
<name>A0A172ZCL7_9BACL</name>
<dbReference type="OrthoDB" id="2112914at2"/>
<evidence type="ECO:0000256" key="1">
    <source>
        <dbReference type="ARBA" id="ARBA00022737"/>
    </source>
</evidence>
<dbReference type="STRING" id="1616788.AR543_04775"/>
<dbReference type="Pfam" id="PF02985">
    <property type="entry name" value="HEAT"/>
    <property type="match status" value="1"/>
</dbReference>
<dbReference type="SUPFAM" id="SSF48371">
    <property type="entry name" value="ARM repeat"/>
    <property type="match status" value="1"/>
</dbReference>
<keyword evidence="2" id="KW-0812">Transmembrane</keyword>
<keyword evidence="2" id="KW-1133">Transmembrane helix</keyword>
<dbReference type="PROSITE" id="PS50077">
    <property type="entry name" value="HEAT_REPEAT"/>
    <property type="match status" value="1"/>
</dbReference>
<keyword evidence="2" id="KW-0472">Membrane</keyword>
<dbReference type="InterPro" id="IPR021133">
    <property type="entry name" value="HEAT_type_2"/>
</dbReference>
<dbReference type="Proteomes" id="UP000078148">
    <property type="component" value="Chromosome"/>
</dbReference>
<reference evidence="3 4" key="2">
    <citation type="journal article" date="2016" name="Int. J. Syst. Evol. Microbiol.">
        <title>Paenibacillus bovis sp. nov., isolated from raw yak (Bos grunniens) milk.</title>
        <authorList>
            <person name="Gao C."/>
            <person name="Han J."/>
            <person name="Liu Z."/>
            <person name="Xu X."/>
            <person name="Hang F."/>
            <person name="Wu Z."/>
        </authorList>
    </citation>
    <scope>NUCLEOTIDE SEQUENCE [LARGE SCALE GENOMIC DNA]</scope>
    <source>
        <strain evidence="3 4">BD3526</strain>
    </source>
</reference>
<evidence type="ECO:0000313" key="3">
    <source>
        <dbReference type="EMBL" id="ANF95394.1"/>
    </source>
</evidence>
<evidence type="ECO:0000313" key="4">
    <source>
        <dbReference type="Proteomes" id="UP000078148"/>
    </source>
</evidence>
<keyword evidence="1" id="KW-0677">Repeat</keyword>
<dbReference type="AlphaFoldDB" id="A0A172ZCL7"/>
<dbReference type="KEGG" id="pbv:AR543_04775"/>
<reference evidence="4" key="1">
    <citation type="submission" date="2015-10" db="EMBL/GenBank/DDBJ databases">
        <title>Genome of Paenibacillus bovis sp. nov.</title>
        <authorList>
            <person name="Wu Z."/>
            <person name="Gao C."/>
            <person name="Liu Z."/>
            <person name="Zheng H."/>
        </authorList>
    </citation>
    <scope>NUCLEOTIDE SEQUENCE [LARGE SCALE GENOMIC DNA]</scope>
    <source>
        <strain evidence="4">BD3526</strain>
    </source>
</reference>